<sequence length="82" mass="9581">MGEFTFGEKNLLYAIIISVFVFTPSFILVPHFASCLTCLWFLFFYQQIGLTSEVFKHLHTLLCFQAASKQMYGTYVIFNFFL</sequence>
<evidence type="ECO:0000313" key="3">
    <source>
        <dbReference type="Proteomes" id="UP000694892"/>
    </source>
</evidence>
<dbReference type="AlphaFoldDB" id="A0A974D1Z2"/>
<proteinExistence type="predicted"/>
<keyword evidence="1" id="KW-1133">Transmembrane helix</keyword>
<evidence type="ECO:0000256" key="1">
    <source>
        <dbReference type="SAM" id="Phobius"/>
    </source>
</evidence>
<feature type="transmembrane region" description="Helical" evidence="1">
    <location>
        <begin position="12"/>
        <end position="45"/>
    </location>
</feature>
<organism evidence="2 3">
    <name type="scientific">Xenopus laevis</name>
    <name type="common">African clawed frog</name>
    <dbReference type="NCBI Taxonomy" id="8355"/>
    <lineage>
        <taxon>Eukaryota</taxon>
        <taxon>Metazoa</taxon>
        <taxon>Chordata</taxon>
        <taxon>Craniata</taxon>
        <taxon>Vertebrata</taxon>
        <taxon>Euteleostomi</taxon>
        <taxon>Amphibia</taxon>
        <taxon>Batrachia</taxon>
        <taxon>Anura</taxon>
        <taxon>Pipoidea</taxon>
        <taxon>Pipidae</taxon>
        <taxon>Xenopodinae</taxon>
        <taxon>Xenopus</taxon>
        <taxon>Xenopus</taxon>
    </lineage>
</organism>
<dbReference type="Proteomes" id="UP000694892">
    <property type="component" value="Chromosome 4S"/>
</dbReference>
<reference evidence="3" key="1">
    <citation type="journal article" date="2016" name="Nature">
        <title>Genome evolution in the allotetraploid frog Xenopus laevis.</title>
        <authorList>
            <person name="Session A.M."/>
            <person name="Uno Y."/>
            <person name="Kwon T."/>
            <person name="Chapman J.A."/>
            <person name="Toyoda A."/>
            <person name="Takahashi S."/>
            <person name="Fukui A."/>
            <person name="Hikosaka A."/>
            <person name="Suzuki A."/>
            <person name="Kondo M."/>
            <person name="van Heeringen S.J."/>
            <person name="Quigley I."/>
            <person name="Heinz S."/>
            <person name="Ogino H."/>
            <person name="Ochi H."/>
            <person name="Hellsten U."/>
            <person name="Lyons J.B."/>
            <person name="Simakov O."/>
            <person name="Putnam N."/>
            <person name="Stites J."/>
            <person name="Kuroki Y."/>
            <person name="Tanaka T."/>
            <person name="Michiue T."/>
            <person name="Watanabe M."/>
            <person name="Bogdanovic O."/>
            <person name="Lister R."/>
            <person name="Georgiou G."/>
            <person name="Paranjpe S.S."/>
            <person name="van Kruijsbergen I."/>
            <person name="Shu S."/>
            <person name="Carlson J."/>
            <person name="Kinoshita T."/>
            <person name="Ohta Y."/>
            <person name="Mawaribuchi S."/>
            <person name="Jenkins J."/>
            <person name="Grimwood J."/>
            <person name="Schmutz J."/>
            <person name="Mitros T."/>
            <person name="Mozaffari S.V."/>
            <person name="Suzuki Y."/>
            <person name="Haramoto Y."/>
            <person name="Yamamoto T.S."/>
            <person name="Takagi C."/>
            <person name="Heald R."/>
            <person name="Miller K."/>
            <person name="Haudenschild C."/>
            <person name="Kitzman J."/>
            <person name="Nakayama T."/>
            <person name="Izutsu Y."/>
            <person name="Robert J."/>
            <person name="Fortriede J."/>
            <person name="Burns K."/>
            <person name="Lotay V."/>
            <person name="Karimi K."/>
            <person name="Yasuoka Y."/>
            <person name="Dichmann D.S."/>
            <person name="Flajnik M.F."/>
            <person name="Houston D.W."/>
            <person name="Shendure J."/>
            <person name="DuPasquier L."/>
            <person name="Vize P.D."/>
            <person name="Zorn A.M."/>
            <person name="Ito M."/>
            <person name="Marcotte E.M."/>
            <person name="Wallingford J.B."/>
            <person name="Ito Y."/>
            <person name="Asashima M."/>
            <person name="Ueno N."/>
            <person name="Matsuda Y."/>
            <person name="Veenstra G.J."/>
            <person name="Fujiyama A."/>
            <person name="Harland R.M."/>
            <person name="Taira M."/>
            <person name="Rokhsar D.S."/>
        </authorList>
    </citation>
    <scope>NUCLEOTIDE SEQUENCE [LARGE SCALE GENOMIC DNA]</scope>
    <source>
        <strain evidence="3">J</strain>
    </source>
</reference>
<accession>A0A974D1Z2</accession>
<protein>
    <submittedName>
        <fullName evidence="2">Uncharacterized protein</fullName>
    </submittedName>
</protein>
<keyword evidence="1" id="KW-0812">Transmembrane</keyword>
<evidence type="ECO:0000313" key="2">
    <source>
        <dbReference type="EMBL" id="OCT82896.1"/>
    </source>
</evidence>
<keyword evidence="1" id="KW-0472">Membrane</keyword>
<dbReference type="EMBL" id="CM004473">
    <property type="protein sequence ID" value="OCT82896.1"/>
    <property type="molecule type" value="Genomic_DNA"/>
</dbReference>
<name>A0A974D1Z2_XENLA</name>
<gene>
    <name evidence="2" type="ORF">XELAEV_18025432mg</name>
</gene>